<dbReference type="PANTHER" id="PTHR36384:SF1">
    <property type="entry name" value="SAWADEE PROTEIN"/>
    <property type="match status" value="1"/>
</dbReference>
<dbReference type="KEGG" id="nnu:104587893"/>
<keyword evidence="2" id="KW-1185">Reference proteome</keyword>
<evidence type="ECO:0000256" key="1">
    <source>
        <dbReference type="SAM" id="MobiDB-lite"/>
    </source>
</evidence>
<dbReference type="AlphaFoldDB" id="A0A1U7Z9Z6"/>
<dbReference type="eggNOG" id="ENOG502RYMA">
    <property type="taxonomic scope" value="Eukaryota"/>
</dbReference>
<feature type="compositionally biased region" description="Low complexity" evidence="1">
    <location>
        <begin position="195"/>
        <end position="204"/>
    </location>
</feature>
<reference evidence="3" key="1">
    <citation type="submission" date="2025-08" db="UniProtKB">
        <authorList>
            <consortium name="RefSeq"/>
        </authorList>
    </citation>
    <scope>IDENTIFICATION</scope>
</reference>
<name>A0A1U7Z9Z6_NELNU</name>
<protein>
    <submittedName>
        <fullName evidence="3">Uncharacterized protein LOC104587893 isoform X1</fullName>
    </submittedName>
</protein>
<dbReference type="Proteomes" id="UP000189703">
    <property type="component" value="Unplaced"/>
</dbReference>
<accession>A0A1U7Z9Z6</accession>
<dbReference type="Pfam" id="PF16719">
    <property type="entry name" value="SAWADEE"/>
    <property type="match status" value="1"/>
</dbReference>
<dbReference type="Gene3D" id="2.30.30.140">
    <property type="match status" value="1"/>
</dbReference>
<proteinExistence type="predicted"/>
<sequence length="416" mass="47186">MAPKKSKPKSGNTQADVPFPLLDFKASDDAWYGVRLVLYNNTLVVKYLDFPEEFDDWFNAWDFKSLEEVESFKGRFRPTSLQLQDHECTKVIEEMCVCASHPYGDNEMRFYDAVIEEKISKAHNYSKGEEECLCTFVVLWLHGPNSGQKKSIGIEDICLIPNGDTLHPTLDSFVKISKEKLEEGAHSEVHFSTIKSKSSRSGGKPPYNYSQEAGNSKLSGCETQTFKGRISNYQERIIEDMDLGGKSSLTNDIAKTNGYYSILIENLEKDLLSSTVVDFIYRQTSILAQAFIFPSLSSELYTRGIIIVDNQEKLGKIYDFLCDPAQMVMSSRGRPWIVTEGRHGNSRSTFGASMPKTENKSWNTTGNIASNIKVVPYGTKEYKIGMQLRDNFMVFTNHLRGLHKTLELEERKILQS</sequence>
<dbReference type="GeneID" id="104587893"/>
<evidence type="ECO:0000313" key="3">
    <source>
        <dbReference type="RefSeq" id="XP_010243960.1"/>
    </source>
</evidence>
<gene>
    <name evidence="3" type="primary">LOC104587893</name>
</gene>
<dbReference type="InterPro" id="IPR032001">
    <property type="entry name" value="SAWADEE_dom"/>
</dbReference>
<dbReference type="OMA" id="PCPSYMP"/>
<dbReference type="RefSeq" id="XP_010243960.1">
    <property type="nucleotide sequence ID" value="XM_010245658.2"/>
</dbReference>
<organism evidence="2 3">
    <name type="scientific">Nelumbo nucifera</name>
    <name type="common">Sacred lotus</name>
    <dbReference type="NCBI Taxonomy" id="4432"/>
    <lineage>
        <taxon>Eukaryota</taxon>
        <taxon>Viridiplantae</taxon>
        <taxon>Streptophyta</taxon>
        <taxon>Embryophyta</taxon>
        <taxon>Tracheophyta</taxon>
        <taxon>Spermatophyta</taxon>
        <taxon>Magnoliopsida</taxon>
        <taxon>Proteales</taxon>
        <taxon>Nelumbonaceae</taxon>
        <taxon>Nelumbo</taxon>
    </lineage>
</organism>
<evidence type="ECO:0000313" key="2">
    <source>
        <dbReference type="Proteomes" id="UP000189703"/>
    </source>
</evidence>
<dbReference type="OrthoDB" id="1866990at2759"/>
<feature type="region of interest" description="Disordered" evidence="1">
    <location>
        <begin position="192"/>
        <end position="214"/>
    </location>
</feature>
<dbReference type="PANTHER" id="PTHR36384">
    <property type="entry name" value="SAWADEE PROTEIN"/>
    <property type="match status" value="1"/>
</dbReference>
<dbReference type="GO" id="GO:0003682">
    <property type="term" value="F:chromatin binding"/>
    <property type="evidence" value="ECO:0007669"/>
    <property type="project" value="InterPro"/>
</dbReference>